<proteinExistence type="predicted"/>
<organism evidence="1 2">
    <name type="scientific">Clitoria ternatea</name>
    <name type="common">Butterfly pea</name>
    <dbReference type="NCBI Taxonomy" id="43366"/>
    <lineage>
        <taxon>Eukaryota</taxon>
        <taxon>Viridiplantae</taxon>
        <taxon>Streptophyta</taxon>
        <taxon>Embryophyta</taxon>
        <taxon>Tracheophyta</taxon>
        <taxon>Spermatophyta</taxon>
        <taxon>Magnoliopsida</taxon>
        <taxon>eudicotyledons</taxon>
        <taxon>Gunneridae</taxon>
        <taxon>Pentapetalae</taxon>
        <taxon>rosids</taxon>
        <taxon>fabids</taxon>
        <taxon>Fabales</taxon>
        <taxon>Fabaceae</taxon>
        <taxon>Papilionoideae</taxon>
        <taxon>50 kb inversion clade</taxon>
        <taxon>NPAAA clade</taxon>
        <taxon>indigoferoid/millettioid clade</taxon>
        <taxon>Phaseoleae</taxon>
        <taxon>Clitoria</taxon>
    </lineage>
</organism>
<dbReference type="EMBL" id="JAYKXN010000007">
    <property type="protein sequence ID" value="KAK7270972.1"/>
    <property type="molecule type" value="Genomic_DNA"/>
</dbReference>
<name>A0AAN9F6S7_CLITE</name>
<evidence type="ECO:0000313" key="2">
    <source>
        <dbReference type="Proteomes" id="UP001359559"/>
    </source>
</evidence>
<protein>
    <submittedName>
        <fullName evidence="1">Uncharacterized protein</fullName>
    </submittedName>
</protein>
<keyword evidence="2" id="KW-1185">Reference proteome</keyword>
<evidence type="ECO:0000313" key="1">
    <source>
        <dbReference type="EMBL" id="KAK7270972.1"/>
    </source>
</evidence>
<reference evidence="1 2" key="1">
    <citation type="submission" date="2024-01" db="EMBL/GenBank/DDBJ databases">
        <title>The genomes of 5 underutilized Papilionoideae crops provide insights into root nodulation and disease resistance.</title>
        <authorList>
            <person name="Yuan L."/>
        </authorList>
    </citation>
    <scope>NUCLEOTIDE SEQUENCE [LARGE SCALE GENOMIC DNA]</scope>
    <source>
        <strain evidence="1">LY-2023</strain>
        <tissue evidence="1">Leaf</tissue>
    </source>
</reference>
<dbReference type="AlphaFoldDB" id="A0AAN9F6S7"/>
<comment type="caution">
    <text evidence="1">The sequence shown here is derived from an EMBL/GenBank/DDBJ whole genome shotgun (WGS) entry which is preliminary data.</text>
</comment>
<gene>
    <name evidence="1" type="ORF">RJT34_26522</name>
</gene>
<sequence>MVVPCSSKSTLEYADLKLAKSHLPKGILDHHSSSGPQKNFNATKIYIIHTFSKKAYIQYIFLQITI</sequence>
<dbReference type="Proteomes" id="UP001359559">
    <property type="component" value="Unassembled WGS sequence"/>
</dbReference>
<accession>A0AAN9F6S7</accession>